<dbReference type="EMBL" id="LN831302">
    <property type="protein sequence ID" value="CQH54889.1"/>
    <property type="molecule type" value="Genomic_DNA"/>
</dbReference>
<dbReference type="GO" id="GO:0005198">
    <property type="term" value="F:structural molecule activity"/>
    <property type="evidence" value="ECO:0007669"/>
    <property type="project" value="InterPro"/>
</dbReference>
<name>A0A0U5H3I4_9EURY</name>
<evidence type="ECO:0000313" key="7">
    <source>
        <dbReference type="EMBL" id="CQH54889.1"/>
    </source>
</evidence>
<keyword evidence="4" id="KW-0325">Glycoprotein</keyword>
<dbReference type="STRING" id="1407499.HHUB_2143"/>
<gene>
    <name evidence="7" type="primary">flgB2</name>
    <name evidence="7" type="ORF">HHUB_2143</name>
</gene>
<comment type="subcellular location">
    <subcellularLocation>
        <location evidence="1 5">Archaeal flagellum</location>
    </subcellularLocation>
</comment>
<keyword evidence="6" id="KW-1133">Transmembrane helix</keyword>
<proteinExistence type="inferred from homology"/>
<keyword evidence="8" id="KW-1185">Reference proteome</keyword>
<keyword evidence="6" id="KW-0812">Transmembrane</keyword>
<dbReference type="PANTHER" id="PTHR35903">
    <property type="entry name" value="FLAGELLIN B1"/>
    <property type="match status" value="1"/>
</dbReference>
<dbReference type="AlphaFoldDB" id="A0A0U5H3I4"/>
<dbReference type="PANTHER" id="PTHR35903:SF1">
    <property type="entry name" value="FLAGELLIN B1"/>
    <property type="match status" value="1"/>
</dbReference>
<dbReference type="GO" id="GO:0097589">
    <property type="term" value="C:archaeal-type flagellum"/>
    <property type="evidence" value="ECO:0007669"/>
    <property type="project" value="UniProtKB-SubCell"/>
</dbReference>
<evidence type="ECO:0000256" key="6">
    <source>
        <dbReference type="SAM" id="Phobius"/>
    </source>
</evidence>
<dbReference type="InterPro" id="IPR002774">
    <property type="entry name" value="Flagellin_arc-type"/>
</dbReference>
<evidence type="ECO:0000256" key="1">
    <source>
        <dbReference type="ARBA" id="ARBA00004618"/>
    </source>
</evidence>
<keyword evidence="3 5" id="KW-0974">Archaeal flagellum</keyword>
<dbReference type="KEGG" id="hhb:Hhub_2143"/>
<dbReference type="GeneID" id="26658806"/>
<dbReference type="InterPro" id="IPR013373">
    <property type="entry name" value="Flagellin/pilin_N_arc"/>
</dbReference>
<keyword evidence="7" id="KW-0282">Flagellum</keyword>
<evidence type="ECO:0000256" key="3">
    <source>
        <dbReference type="ARBA" id="ARBA00022440"/>
    </source>
</evidence>
<dbReference type="Proteomes" id="UP000066737">
    <property type="component" value="Chromosome I"/>
</dbReference>
<sequence>MFEFINDEEARGQVGIGTLIVFIAMVLVAAIAAGVLINTAGVLQTQAEDTGQDSTDQVANNINVIGAVGDIANTSGTTQIVANTTDQSGLQNFTDFNNTTDVPKAHTIKLAVQKSPGASDIDLSGLSIQYVGGDSFANLVHASEADAPEVQTTDDGTDQIVADGNGEPGYFVGKITAESDDTVMTSESDRYEIIIPLQQAYNNSHNDGVGQPVDAALNASGTYDNSQLGLLSESANVELTITTESGSQRYANLQVPDSLVGDEGSTVQL</sequence>
<keyword evidence="6" id="KW-0472">Membrane</keyword>
<evidence type="ECO:0000256" key="4">
    <source>
        <dbReference type="ARBA" id="ARBA00023180"/>
    </source>
</evidence>
<comment type="function">
    <text evidence="5">Flagellin is the subunit protein which polymerizes to form the filaments of archaeal flagella.</text>
</comment>
<comment type="similarity">
    <text evidence="2 5">Belongs to the archaeal flagellin family.</text>
</comment>
<dbReference type="GO" id="GO:0097588">
    <property type="term" value="P:archaeal or bacterial-type flagellum-dependent cell motility"/>
    <property type="evidence" value="ECO:0007669"/>
    <property type="project" value="InterPro"/>
</dbReference>
<evidence type="ECO:0000256" key="5">
    <source>
        <dbReference type="RuleBase" id="RU361282"/>
    </source>
</evidence>
<dbReference type="Pfam" id="PF01917">
    <property type="entry name" value="Flagellin_arch-type"/>
    <property type="match status" value="1"/>
</dbReference>
<evidence type="ECO:0000313" key="8">
    <source>
        <dbReference type="Proteomes" id="UP000066737"/>
    </source>
</evidence>
<organism evidence="7 8">
    <name type="scientific">Halobacterium hubeiense</name>
    <dbReference type="NCBI Taxonomy" id="1407499"/>
    <lineage>
        <taxon>Archaea</taxon>
        <taxon>Methanobacteriati</taxon>
        <taxon>Methanobacteriota</taxon>
        <taxon>Stenosarchaea group</taxon>
        <taxon>Halobacteria</taxon>
        <taxon>Halobacteriales</taxon>
        <taxon>Halobacteriaceae</taxon>
        <taxon>Halobacterium</taxon>
    </lineage>
</organism>
<dbReference type="NCBIfam" id="TIGR02537">
    <property type="entry name" value="arch_flag_Nterm"/>
    <property type="match status" value="1"/>
</dbReference>
<dbReference type="OrthoDB" id="102632at2157"/>
<evidence type="ECO:0000256" key="2">
    <source>
        <dbReference type="ARBA" id="ARBA00010256"/>
    </source>
</evidence>
<dbReference type="RefSeq" id="WP_059056581.1">
    <property type="nucleotide sequence ID" value="NZ_LN831302.1"/>
</dbReference>
<reference evidence="8" key="1">
    <citation type="journal article" date="2016" name="Environ. Microbiol.">
        <title>The complete genome of a viable archaeum isolated from 123-million-year-old rock salt.</title>
        <authorList>
            <person name="Jaakkola S.T."/>
            <person name="Pfeiffer F."/>
            <person name="Ravantti J.J."/>
            <person name="Guo Q."/>
            <person name="Liu Y."/>
            <person name="Chen X."/>
            <person name="Ma H."/>
            <person name="Yang C."/>
            <person name="Oksanen H.M."/>
            <person name="Bamford D.H."/>
        </authorList>
    </citation>
    <scope>NUCLEOTIDE SEQUENCE</scope>
    <source>
        <strain evidence="8">JI20-1</strain>
    </source>
</reference>
<protein>
    <recommendedName>
        <fullName evidence="5">Flagellin</fullName>
    </recommendedName>
</protein>
<keyword evidence="7" id="KW-0966">Cell projection</keyword>
<keyword evidence="7" id="KW-0969">Cilium</keyword>
<accession>A0A0U5H3I4</accession>
<feature type="transmembrane region" description="Helical" evidence="6">
    <location>
        <begin position="12"/>
        <end position="37"/>
    </location>
</feature>